<accession>A0ABS1H5U1</accession>
<evidence type="ECO:0008006" key="3">
    <source>
        <dbReference type="Google" id="ProtNLM"/>
    </source>
</evidence>
<organism evidence="1 2">
    <name type="scientific">Viridibacillus soli</name>
    <dbReference type="NCBI Taxonomy" id="2798301"/>
    <lineage>
        <taxon>Bacteria</taxon>
        <taxon>Bacillati</taxon>
        <taxon>Bacillota</taxon>
        <taxon>Bacilli</taxon>
        <taxon>Bacillales</taxon>
        <taxon>Caryophanaceae</taxon>
        <taxon>Viridibacillus</taxon>
    </lineage>
</organism>
<dbReference type="EMBL" id="JAEOAH010000007">
    <property type="protein sequence ID" value="MBK3494779.1"/>
    <property type="molecule type" value="Genomic_DNA"/>
</dbReference>
<comment type="caution">
    <text evidence="1">The sequence shown here is derived from an EMBL/GenBank/DDBJ whole genome shotgun (WGS) entry which is preliminary data.</text>
</comment>
<proteinExistence type="predicted"/>
<evidence type="ECO:0000313" key="1">
    <source>
        <dbReference type="EMBL" id="MBK3494779.1"/>
    </source>
</evidence>
<keyword evidence="2" id="KW-1185">Reference proteome</keyword>
<name>A0ABS1H5U1_9BACL</name>
<dbReference type="InterPro" id="IPR028994">
    <property type="entry name" value="Integrin_alpha_N"/>
</dbReference>
<evidence type="ECO:0000313" key="2">
    <source>
        <dbReference type="Proteomes" id="UP000618943"/>
    </source>
</evidence>
<sequence length="243" mass="27674">MRELKSRKPKNPTIIVRKNGDVTGDGSIDTIYLTGDMTKGSPYWKNISLVVSNKKLNLYEKFPLKENGGYNPTLFLGDFTGDHVDDILVVIDSGGSGGIIFAYIFSFLNGKMRQIFDADAYNERFKYDVNYQNYYKVNVLSSNPKKKYILDLMYKGKEYLSEIYNKDGTLKEPIQGWVDPIGGLYPIDFERDGTYELMAFQEIAGRYHADGLGYVENVLKWNGHEFVPDRQTVSIFGEDLASN</sequence>
<gene>
    <name evidence="1" type="ORF">JFL43_07890</name>
</gene>
<reference evidence="1 2" key="1">
    <citation type="submission" date="2020-12" db="EMBL/GenBank/DDBJ databases">
        <title>YIM B01967 draft genome.</title>
        <authorList>
            <person name="Yan X."/>
        </authorList>
    </citation>
    <scope>NUCLEOTIDE SEQUENCE [LARGE SCALE GENOMIC DNA]</scope>
    <source>
        <strain evidence="1 2">YIM B01967</strain>
    </source>
</reference>
<dbReference type="Proteomes" id="UP000618943">
    <property type="component" value="Unassembled WGS sequence"/>
</dbReference>
<protein>
    <recommendedName>
        <fullName evidence="3">Spore coat protein</fullName>
    </recommendedName>
</protein>
<dbReference type="RefSeq" id="WP_200748719.1">
    <property type="nucleotide sequence ID" value="NZ_JAEOAH010000007.1"/>
</dbReference>
<dbReference type="SUPFAM" id="SSF69318">
    <property type="entry name" value="Integrin alpha N-terminal domain"/>
    <property type="match status" value="1"/>
</dbReference>